<evidence type="ECO:0000256" key="2">
    <source>
        <dbReference type="ARBA" id="ARBA00008333"/>
    </source>
</evidence>
<evidence type="ECO:0000256" key="1">
    <source>
        <dbReference type="ARBA" id="ARBA00004141"/>
    </source>
</evidence>
<dbReference type="PANTHER" id="PTHR31632">
    <property type="entry name" value="IRON TRANSPORTER FTH1"/>
    <property type="match status" value="1"/>
</dbReference>
<feature type="transmembrane region" description="Helical" evidence="6">
    <location>
        <begin position="42"/>
        <end position="62"/>
    </location>
</feature>
<reference evidence="8" key="1">
    <citation type="submission" date="2017-08" db="EMBL/GenBank/DDBJ databases">
        <title>A dynamic microbial community with high functional redundancy inhabits the cold, oxic subseafloor aquifer.</title>
        <authorList>
            <person name="Tully B.J."/>
            <person name="Wheat C.G."/>
            <person name="Glazer B.T."/>
            <person name="Huber J.A."/>
        </authorList>
    </citation>
    <scope>NUCLEOTIDE SEQUENCE [LARGE SCALE GENOMIC DNA]</scope>
</reference>
<keyword evidence="4 6" id="KW-1133">Transmembrane helix</keyword>
<organism evidence="7 8">
    <name type="scientific">SAR86 cluster bacterium</name>
    <dbReference type="NCBI Taxonomy" id="2030880"/>
    <lineage>
        <taxon>Bacteria</taxon>
        <taxon>Pseudomonadati</taxon>
        <taxon>Pseudomonadota</taxon>
        <taxon>Gammaproteobacteria</taxon>
        <taxon>SAR86 cluster</taxon>
    </lineage>
</organism>
<dbReference type="AlphaFoldDB" id="A0A2A5AXK5"/>
<evidence type="ECO:0000256" key="5">
    <source>
        <dbReference type="ARBA" id="ARBA00023136"/>
    </source>
</evidence>
<name>A0A2A5AXK5_9GAMM</name>
<proteinExistence type="inferred from homology"/>
<comment type="caution">
    <text evidence="7">The sequence shown here is derived from an EMBL/GenBank/DDBJ whole genome shotgun (WGS) entry which is preliminary data.</text>
</comment>
<dbReference type="PANTHER" id="PTHR31632:SF2">
    <property type="entry name" value="PLASMA MEMBRANE IRON PERMEASE"/>
    <property type="match status" value="1"/>
</dbReference>
<feature type="transmembrane region" description="Helical" evidence="6">
    <location>
        <begin position="109"/>
        <end position="126"/>
    </location>
</feature>
<accession>A0A2A5AXK5</accession>
<feature type="transmembrane region" description="Helical" evidence="6">
    <location>
        <begin position="146"/>
        <end position="171"/>
    </location>
</feature>
<evidence type="ECO:0000313" key="7">
    <source>
        <dbReference type="EMBL" id="PCJ23955.1"/>
    </source>
</evidence>
<dbReference type="GO" id="GO:0033573">
    <property type="term" value="C:high-affinity iron permease complex"/>
    <property type="evidence" value="ECO:0007669"/>
    <property type="project" value="InterPro"/>
</dbReference>
<evidence type="ECO:0000256" key="4">
    <source>
        <dbReference type="ARBA" id="ARBA00022989"/>
    </source>
</evidence>
<feature type="transmembrane region" description="Helical" evidence="6">
    <location>
        <begin position="178"/>
        <end position="202"/>
    </location>
</feature>
<protein>
    <submittedName>
        <fullName evidence="7">Iron permease</fullName>
    </submittedName>
</protein>
<dbReference type="Pfam" id="PF03239">
    <property type="entry name" value="FTR1"/>
    <property type="match status" value="1"/>
</dbReference>
<evidence type="ECO:0000313" key="8">
    <source>
        <dbReference type="Proteomes" id="UP000218327"/>
    </source>
</evidence>
<dbReference type="InterPro" id="IPR004923">
    <property type="entry name" value="FTR1/Fip1/EfeU"/>
</dbReference>
<evidence type="ECO:0000256" key="6">
    <source>
        <dbReference type="SAM" id="Phobius"/>
    </source>
</evidence>
<gene>
    <name evidence="7" type="ORF">COA96_10735</name>
</gene>
<sequence>MFLNAVIIIVQEILEAALLISVLLVFTYLFQKVWGKSFILKTSWVAYSIVLGVIGAALYSHYTGQVSQWFDYVGQEIVNASIHIISLFLILLLAFAVPPGNMSARLVERSRLTTICMIGIVLLAIIREGSEIMLYAGGVASQPENFTPVVFGAVIGGGIGVSAGVLLYYGLISLNAKWAFRVCLILLALISGNMGSQAVLLLTQADWLPFTPIAWNTSSILAEASIPGHLLYALIGYEATPSVLQVGFYLFGIVMIVLSPLFRKTWSSNHSLVTPV</sequence>
<comment type="subcellular location">
    <subcellularLocation>
        <location evidence="1">Membrane</location>
        <topology evidence="1">Multi-pass membrane protein</topology>
    </subcellularLocation>
</comment>
<keyword evidence="5 6" id="KW-0472">Membrane</keyword>
<feature type="transmembrane region" description="Helical" evidence="6">
    <location>
        <begin position="242"/>
        <end position="262"/>
    </location>
</feature>
<feature type="transmembrane region" description="Helical" evidence="6">
    <location>
        <begin position="6"/>
        <end position="30"/>
    </location>
</feature>
<dbReference type="Proteomes" id="UP000218327">
    <property type="component" value="Unassembled WGS sequence"/>
</dbReference>
<dbReference type="GO" id="GO:0015093">
    <property type="term" value="F:ferrous iron transmembrane transporter activity"/>
    <property type="evidence" value="ECO:0007669"/>
    <property type="project" value="TreeGrafter"/>
</dbReference>
<evidence type="ECO:0000256" key="3">
    <source>
        <dbReference type="ARBA" id="ARBA00022692"/>
    </source>
</evidence>
<dbReference type="EMBL" id="NVVJ01000032">
    <property type="protein sequence ID" value="PCJ23955.1"/>
    <property type="molecule type" value="Genomic_DNA"/>
</dbReference>
<feature type="transmembrane region" description="Helical" evidence="6">
    <location>
        <begin position="77"/>
        <end position="97"/>
    </location>
</feature>
<keyword evidence="3 6" id="KW-0812">Transmembrane</keyword>
<comment type="similarity">
    <text evidence="2">Belongs to the oxidase-dependent Fe transporter (OFeT) (TC 9.A.10.1) family.</text>
</comment>